<accession>A0A0D8XDC4</accession>
<dbReference type="EMBL" id="KN716783">
    <property type="protein sequence ID" value="KJH41654.1"/>
    <property type="molecule type" value="Genomic_DNA"/>
</dbReference>
<evidence type="ECO:0000256" key="2">
    <source>
        <dbReference type="SAM" id="Phobius"/>
    </source>
</evidence>
<dbReference type="Proteomes" id="UP000053766">
    <property type="component" value="Unassembled WGS sequence"/>
</dbReference>
<feature type="region of interest" description="Disordered" evidence="1">
    <location>
        <begin position="204"/>
        <end position="228"/>
    </location>
</feature>
<evidence type="ECO:0000313" key="4">
    <source>
        <dbReference type="Proteomes" id="UP000053766"/>
    </source>
</evidence>
<organism evidence="3 4">
    <name type="scientific">Dictyocaulus viviparus</name>
    <name type="common">Bovine lungworm</name>
    <dbReference type="NCBI Taxonomy" id="29172"/>
    <lineage>
        <taxon>Eukaryota</taxon>
        <taxon>Metazoa</taxon>
        <taxon>Ecdysozoa</taxon>
        <taxon>Nematoda</taxon>
        <taxon>Chromadorea</taxon>
        <taxon>Rhabditida</taxon>
        <taxon>Rhabditina</taxon>
        <taxon>Rhabditomorpha</taxon>
        <taxon>Strongyloidea</taxon>
        <taxon>Metastrongylidae</taxon>
        <taxon>Dictyocaulus</taxon>
    </lineage>
</organism>
<evidence type="ECO:0000313" key="3">
    <source>
        <dbReference type="EMBL" id="KJH41654.1"/>
    </source>
</evidence>
<keyword evidence="2" id="KW-1133">Transmembrane helix</keyword>
<proteinExistence type="predicted"/>
<feature type="transmembrane region" description="Helical" evidence="2">
    <location>
        <begin position="21"/>
        <end position="47"/>
    </location>
</feature>
<reference evidence="3 4" key="1">
    <citation type="submission" date="2013-11" db="EMBL/GenBank/DDBJ databases">
        <title>Draft genome of the bovine lungworm Dictyocaulus viviparus.</title>
        <authorList>
            <person name="Mitreva M."/>
        </authorList>
    </citation>
    <scope>NUCLEOTIDE SEQUENCE [LARGE SCALE GENOMIC DNA]</scope>
    <source>
        <strain evidence="3 4">HannoverDv2000</strain>
    </source>
</reference>
<name>A0A0D8XDC4_DICVI</name>
<protein>
    <submittedName>
        <fullName evidence="3">Uncharacterized protein</fullName>
    </submittedName>
</protein>
<feature type="transmembrane region" description="Helical" evidence="2">
    <location>
        <begin position="88"/>
        <end position="115"/>
    </location>
</feature>
<gene>
    <name evidence="3" type="ORF">DICVIV_12368</name>
</gene>
<dbReference type="OrthoDB" id="5833743at2759"/>
<keyword evidence="4" id="KW-1185">Reference proteome</keyword>
<evidence type="ECO:0000256" key="1">
    <source>
        <dbReference type="SAM" id="MobiDB-lite"/>
    </source>
</evidence>
<keyword evidence="2" id="KW-0472">Membrane</keyword>
<sequence length="228" mass="26297">MVDFFKLDYSQKRFFTCCDKLHVKIAFLIIIILTLIAEIMESIYYVVDGLSEMSTVLTILIEIWEYVVTFFMILAYCRESCSLMLPFVGQMIVVVVIMLILLLQLLYCIIVPYSQLAEQLFVDGRYTFLEREKKLFAILIVEALLTGLAIWFLNIGFATYSYFDFISKKKARKPAKSPFNQEFVLVRNDSIAVRATHSTESFANPNFNSNSDDDDEVFQKSSNVPSII</sequence>
<keyword evidence="2" id="KW-0812">Transmembrane</keyword>
<reference evidence="4" key="2">
    <citation type="journal article" date="2016" name="Sci. Rep.">
        <title>Dictyocaulus viviparus genome, variome and transcriptome elucidate lungworm biology and support future intervention.</title>
        <authorList>
            <person name="McNulty S.N."/>
            <person name="Strube C."/>
            <person name="Rosa B.A."/>
            <person name="Martin J.C."/>
            <person name="Tyagi R."/>
            <person name="Choi Y.J."/>
            <person name="Wang Q."/>
            <person name="Hallsworth Pepin K."/>
            <person name="Zhang X."/>
            <person name="Ozersky P."/>
            <person name="Wilson R.K."/>
            <person name="Sternberg P.W."/>
            <person name="Gasser R.B."/>
            <person name="Mitreva M."/>
        </authorList>
    </citation>
    <scope>NUCLEOTIDE SEQUENCE [LARGE SCALE GENOMIC DNA]</scope>
    <source>
        <strain evidence="4">HannoverDv2000</strain>
    </source>
</reference>
<feature type="transmembrane region" description="Helical" evidence="2">
    <location>
        <begin position="53"/>
        <end position="76"/>
    </location>
</feature>
<feature type="transmembrane region" description="Helical" evidence="2">
    <location>
        <begin position="135"/>
        <end position="163"/>
    </location>
</feature>
<dbReference type="AlphaFoldDB" id="A0A0D8XDC4"/>
<feature type="compositionally biased region" description="Polar residues" evidence="1">
    <location>
        <begin position="219"/>
        <end position="228"/>
    </location>
</feature>
<dbReference type="STRING" id="29172.A0A0D8XDC4"/>